<feature type="non-terminal residue" evidence="3">
    <location>
        <position position="110"/>
    </location>
</feature>
<dbReference type="Pfam" id="PF05076">
    <property type="entry name" value="SUFU"/>
    <property type="match status" value="1"/>
</dbReference>
<dbReference type="InterPro" id="IPR037181">
    <property type="entry name" value="SUFU_N"/>
</dbReference>
<protein>
    <recommendedName>
        <fullName evidence="2">Suppressor of fused-like domain-containing protein</fullName>
    </recommendedName>
</protein>
<name>A0ABW9QYH5_9ACTN</name>
<dbReference type="SUPFAM" id="SSF103359">
    <property type="entry name" value="Suppressor of Fused, N-terminal domain"/>
    <property type="match status" value="1"/>
</dbReference>
<evidence type="ECO:0000313" key="4">
    <source>
        <dbReference type="Proteomes" id="UP000437736"/>
    </source>
</evidence>
<comment type="caution">
    <text evidence="3">The sequence shown here is derived from an EMBL/GenBank/DDBJ whole genome shotgun (WGS) entry which is preliminary data.</text>
</comment>
<keyword evidence="4" id="KW-1185">Reference proteome</keyword>
<evidence type="ECO:0000256" key="1">
    <source>
        <dbReference type="SAM" id="MobiDB-lite"/>
    </source>
</evidence>
<gene>
    <name evidence="3" type="ORF">GHK86_16745</name>
</gene>
<dbReference type="EMBL" id="WJHE01000965">
    <property type="protein sequence ID" value="MST34361.1"/>
    <property type="molecule type" value="Genomic_DNA"/>
</dbReference>
<proteinExistence type="predicted"/>
<feature type="domain" description="Suppressor of fused-like" evidence="2">
    <location>
        <begin position="40"/>
        <end position="107"/>
    </location>
</feature>
<evidence type="ECO:0000259" key="2">
    <source>
        <dbReference type="Pfam" id="PF05076"/>
    </source>
</evidence>
<feature type="compositionally biased region" description="Basic residues" evidence="1">
    <location>
        <begin position="16"/>
        <end position="26"/>
    </location>
</feature>
<organism evidence="3 4">
    <name type="scientific">Acidiferrimicrobium australe</name>
    <dbReference type="NCBI Taxonomy" id="2664430"/>
    <lineage>
        <taxon>Bacteria</taxon>
        <taxon>Bacillati</taxon>
        <taxon>Actinomycetota</taxon>
        <taxon>Acidimicrobiia</taxon>
        <taxon>Acidimicrobiales</taxon>
        <taxon>Acidimicrobiaceae</taxon>
        <taxon>Acidiferrimicrobium</taxon>
    </lineage>
</organism>
<reference evidence="3 4" key="1">
    <citation type="submission" date="2019-11" db="EMBL/GenBank/DDBJ databases">
        <title>Acidiferrimicrobium australis gen. nov., sp. nov., an acidophilic and obligately heterotrophic, member of the Actinobacteria that catalyses dissimilatory oxido- reduction of iron isolated from metal-rich acidic water in Chile.</title>
        <authorList>
            <person name="Gonzalez D."/>
            <person name="Huber K."/>
            <person name="Hedrich S."/>
            <person name="Rojas-Villalobos C."/>
            <person name="Quatrini R."/>
            <person name="Dinamarca M.A."/>
            <person name="Schwarz A."/>
            <person name="Canales C."/>
            <person name="Nancucheo I."/>
        </authorList>
    </citation>
    <scope>NUCLEOTIDE SEQUENCE [LARGE SCALE GENOMIC DNA]</scope>
    <source>
        <strain evidence="3 4">USS-CCA1</strain>
    </source>
</reference>
<dbReference type="InterPro" id="IPR020941">
    <property type="entry name" value="SUFU-like_domain"/>
</dbReference>
<feature type="region of interest" description="Disordered" evidence="1">
    <location>
        <begin position="1"/>
        <end position="27"/>
    </location>
</feature>
<dbReference type="Proteomes" id="UP000437736">
    <property type="component" value="Unassembled WGS sequence"/>
</dbReference>
<sequence>MEAAVRAADGAEPYARHHPRAPHRFQGHGPVEEVLVTRVAGHWHLVTLGLSELAVKESPDRDVSGWGFELSFRVVADEEPLWAVELLANLAGYVWTSRHPFAPGHHLDLR</sequence>
<evidence type="ECO:0000313" key="3">
    <source>
        <dbReference type="EMBL" id="MST34361.1"/>
    </source>
</evidence>
<accession>A0ABW9QYH5</accession>